<keyword evidence="2" id="KW-1185">Reference proteome</keyword>
<protein>
    <submittedName>
        <fullName evidence="1">Uncharacterized protein</fullName>
    </submittedName>
</protein>
<accession>A0A916W9W2</accession>
<dbReference type="EMBL" id="BMEY01000011">
    <property type="protein sequence ID" value="GGA79386.1"/>
    <property type="molecule type" value="Genomic_DNA"/>
</dbReference>
<evidence type="ECO:0000313" key="2">
    <source>
        <dbReference type="Proteomes" id="UP000613512"/>
    </source>
</evidence>
<organism evidence="1 2">
    <name type="scientific">Ornithinibacillus halotolerans</name>
    <dbReference type="NCBI Taxonomy" id="1274357"/>
    <lineage>
        <taxon>Bacteria</taxon>
        <taxon>Bacillati</taxon>
        <taxon>Bacillota</taxon>
        <taxon>Bacilli</taxon>
        <taxon>Bacillales</taxon>
        <taxon>Bacillaceae</taxon>
        <taxon>Ornithinibacillus</taxon>
    </lineage>
</organism>
<comment type="caution">
    <text evidence="1">The sequence shown here is derived from an EMBL/GenBank/DDBJ whole genome shotgun (WGS) entry which is preliminary data.</text>
</comment>
<evidence type="ECO:0000313" key="1">
    <source>
        <dbReference type="EMBL" id="GGA79386.1"/>
    </source>
</evidence>
<reference evidence="1" key="2">
    <citation type="submission" date="2020-09" db="EMBL/GenBank/DDBJ databases">
        <authorList>
            <person name="Sun Q."/>
            <person name="Zhou Y."/>
        </authorList>
    </citation>
    <scope>NUCLEOTIDE SEQUENCE</scope>
    <source>
        <strain evidence="1">CGMCC 1.12408</strain>
    </source>
</reference>
<reference evidence="1" key="1">
    <citation type="journal article" date="2014" name="Int. J. Syst. Evol. Microbiol.">
        <title>Complete genome sequence of Corynebacterium casei LMG S-19264T (=DSM 44701T), isolated from a smear-ripened cheese.</title>
        <authorList>
            <consortium name="US DOE Joint Genome Institute (JGI-PGF)"/>
            <person name="Walter F."/>
            <person name="Albersmeier A."/>
            <person name="Kalinowski J."/>
            <person name="Ruckert C."/>
        </authorList>
    </citation>
    <scope>NUCLEOTIDE SEQUENCE</scope>
    <source>
        <strain evidence="1">CGMCC 1.12408</strain>
    </source>
</reference>
<proteinExistence type="predicted"/>
<name>A0A916W9W2_9BACI</name>
<dbReference type="AlphaFoldDB" id="A0A916W9W2"/>
<gene>
    <name evidence="1" type="ORF">GCM10008025_23490</name>
</gene>
<dbReference type="RefSeq" id="WP_188384860.1">
    <property type="nucleotide sequence ID" value="NZ_BMEY01000011.1"/>
</dbReference>
<sequence>MKRPIGVQIKGSIYSNDGKDLKHDEFLDAFIEFIDRKGWSFGGGSSQVDEEGNKIDDIV</sequence>
<dbReference type="Proteomes" id="UP000613512">
    <property type="component" value="Unassembled WGS sequence"/>
</dbReference>